<proteinExistence type="predicted"/>
<dbReference type="Proteomes" id="UP001501645">
    <property type="component" value="Unassembled WGS sequence"/>
</dbReference>
<accession>A0ABP9ARD3</accession>
<keyword evidence="2" id="KW-1185">Reference proteome</keyword>
<name>A0ABP9ARD3_9MICO</name>
<reference evidence="2" key="1">
    <citation type="journal article" date="2019" name="Int. J. Syst. Evol. Microbiol.">
        <title>The Global Catalogue of Microorganisms (GCM) 10K type strain sequencing project: providing services to taxonomists for standard genome sequencing and annotation.</title>
        <authorList>
            <consortium name="The Broad Institute Genomics Platform"/>
            <consortium name="The Broad Institute Genome Sequencing Center for Infectious Disease"/>
            <person name="Wu L."/>
            <person name="Ma J."/>
        </authorList>
    </citation>
    <scope>NUCLEOTIDE SEQUENCE [LARGE SCALE GENOMIC DNA]</scope>
    <source>
        <strain evidence="2">JCM 18537</strain>
    </source>
</reference>
<evidence type="ECO:0000313" key="2">
    <source>
        <dbReference type="Proteomes" id="UP001501645"/>
    </source>
</evidence>
<dbReference type="Gene3D" id="3.40.50.300">
    <property type="entry name" value="P-loop containing nucleotide triphosphate hydrolases"/>
    <property type="match status" value="1"/>
</dbReference>
<comment type="caution">
    <text evidence="1">The sequence shown here is derived from an EMBL/GenBank/DDBJ whole genome shotgun (WGS) entry which is preliminary data.</text>
</comment>
<dbReference type="InterPro" id="IPR027417">
    <property type="entry name" value="P-loop_NTPase"/>
</dbReference>
<organism evidence="1 2">
    <name type="scientific">Microbacterium gilvum</name>
    <dbReference type="NCBI Taxonomy" id="1336204"/>
    <lineage>
        <taxon>Bacteria</taxon>
        <taxon>Bacillati</taxon>
        <taxon>Actinomycetota</taxon>
        <taxon>Actinomycetes</taxon>
        <taxon>Micrococcales</taxon>
        <taxon>Microbacteriaceae</taxon>
        <taxon>Microbacterium</taxon>
    </lineage>
</organism>
<gene>
    <name evidence="1" type="ORF">GCM10023351_32410</name>
</gene>
<evidence type="ECO:0000313" key="1">
    <source>
        <dbReference type="EMBL" id="GAA4784386.1"/>
    </source>
</evidence>
<sequence length="131" mass="14546">MLAELAARGHRVVDTDYDGWTDGNGGPWDEERMSRLLGSEHDVIVSGTSENQGRFYDRFTHVVLLSAPVDVLLERVRQRVNNPYGHSPAQQDEIRDNAIAIEPLLRASATLELDAQLPVPDLADAIESLLE</sequence>
<dbReference type="EMBL" id="BAABKO010000007">
    <property type="protein sequence ID" value="GAA4784386.1"/>
    <property type="molecule type" value="Genomic_DNA"/>
</dbReference>
<dbReference type="SUPFAM" id="SSF52540">
    <property type="entry name" value="P-loop containing nucleoside triphosphate hydrolases"/>
    <property type="match status" value="1"/>
</dbReference>
<protein>
    <submittedName>
        <fullName evidence="1">AAA family ATPase</fullName>
    </submittedName>
</protein>